<evidence type="ECO:0000256" key="1">
    <source>
        <dbReference type="ARBA" id="ARBA00005862"/>
    </source>
</evidence>
<comment type="cofactor">
    <cofactor evidence="7">
        <name>(6R)-5,10-methylene-5,6,7,8-tetrahydrofolate</name>
        <dbReference type="ChEBI" id="CHEBI:15636"/>
    </cofactor>
    <text evidence="7">Binds 1 5,10-methenyltetrahydrofolate (MTHF) per subunit.</text>
</comment>
<dbReference type="GO" id="GO:0003904">
    <property type="term" value="F:deoxyribodipyrimidine photo-lyase activity"/>
    <property type="evidence" value="ECO:0007669"/>
    <property type="project" value="TreeGrafter"/>
</dbReference>
<feature type="binding site" evidence="6">
    <location>
        <begin position="367"/>
        <end position="369"/>
    </location>
    <ligand>
        <name>FAD</name>
        <dbReference type="ChEBI" id="CHEBI:57692"/>
    </ligand>
</feature>
<dbReference type="Gene3D" id="1.25.40.80">
    <property type="match status" value="1"/>
</dbReference>
<keyword evidence="9" id="KW-0456">Lyase</keyword>
<dbReference type="PROSITE" id="PS51645">
    <property type="entry name" value="PHR_CRY_ALPHA_BETA"/>
    <property type="match status" value="1"/>
</dbReference>
<dbReference type="GO" id="GO:0003677">
    <property type="term" value="F:DNA binding"/>
    <property type="evidence" value="ECO:0007669"/>
    <property type="project" value="TreeGrafter"/>
</dbReference>
<feature type="binding site" evidence="6">
    <location>
        <begin position="271"/>
        <end position="278"/>
    </location>
    <ligand>
        <name>FAD</name>
        <dbReference type="ChEBI" id="CHEBI:57692"/>
    </ligand>
</feature>
<dbReference type="SUPFAM" id="SSF48173">
    <property type="entry name" value="Cryptochrome/photolyase FAD-binding domain"/>
    <property type="match status" value="1"/>
</dbReference>
<dbReference type="InterPro" id="IPR014729">
    <property type="entry name" value="Rossmann-like_a/b/a_fold"/>
</dbReference>
<evidence type="ECO:0000256" key="3">
    <source>
        <dbReference type="ARBA" id="ARBA00022630"/>
    </source>
</evidence>
<dbReference type="InterPro" id="IPR006050">
    <property type="entry name" value="DNA_photolyase_N"/>
</dbReference>
<gene>
    <name evidence="9" type="primary">phrB_2</name>
    <name evidence="9" type="ORF">KB13_907</name>
</gene>
<evidence type="ECO:0000256" key="4">
    <source>
        <dbReference type="ARBA" id="ARBA00022827"/>
    </source>
</evidence>
<dbReference type="GO" id="GO:0071949">
    <property type="term" value="F:FAD binding"/>
    <property type="evidence" value="ECO:0007669"/>
    <property type="project" value="TreeGrafter"/>
</dbReference>
<reference evidence="10" key="1">
    <citation type="journal article" date="2012" name="Stand. Genomic Sci.">
        <title>Genome sequence of strain HIMB624, a cultured representative from the OM43 clade of marine Betaproteobacteria.</title>
        <authorList>
            <person name="Huggett M.J."/>
            <person name="Hayakawa D.H."/>
            <person name="Rappe M.S."/>
        </authorList>
    </citation>
    <scope>NUCLEOTIDE SEQUENCE [LARGE SCALE GENOMIC DNA]</scope>
    <source>
        <strain evidence="10">KB13</strain>
    </source>
</reference>
<dbReference type="GO" id="GO:0006281">
    <property type="term" value="P:DNA repair"/>
    <property type="evidence" value="ECO:0007669"/>
    <property type="project" value="InterPro"/>
</dbReference>
<keyword evidence="4 6" id="KW-0274">FAD</keyword>
<dbReference type="AlphaFoldDB" id="B6BVN5"/>
<comment type="cofactor">
    <cofactor evidence="6 7">
        <name>FAD</name>
        <dbReference type="ChEBI" id="CHEBI:57692"/>
    </cofactor>
    <text evidence="6 7">Binds 1 FAD per subunit.</text>
</comment>
<feature type="binding site" evidence="6">
    <location>
        <begin position="231"/>
        <end position="235"/>
    </location>
    <ligand>
        <name>FAD</name>
        <dbReference type="ChEBI" id="CHEBI:57692"/>
    </ligand>
</feature>
<dbReference type="InterPro" id="IPR014133">
    <property type="entry name" value="Cry_DASH"/>
</dbReference>
<dbReference type="SUPFAM" id="SSF52425">
    <property type="entry name" value="Cryptochrome/photolyase, N-terminal domain"/>
    <property type="match status" value="1"/>
</dbReference>
<protein>
    <recommendedName>
        <fullName evidence="2 7">Cryptochrome DASH</fullName>
    </recommendedName>
</protein>
<dbReference type="EMBL" id="DS995299">
    <property type="protein sequence ID" value="EDZ64775.1"/>
    <property type="molecule type" value="Genomic_DNA"/>
</dbReference>
<organism evidence="9 10">
    <name type="scientific">beta proteobacterium KB13</name>
    <dbReference type="NCBI Taxonomy" id="314607"/>
    <lineage>
        <taxon>Bacteria</taxon>
        <taxon>Pseudomonadati</taxon>
        <taxon>Pseudomonadota</taxon>
        <taxon>Betaproteobacteria</taxon>
        <taxon>Nitrosomonadales</taxon>
        <taxon>OM43 clade</taxon>
    </lineage>
</organism>
<evidence type="ECO:0000313" key="9">
    <source>
        <dbReference type="EMBL" id="EDZ64775.1"/>
    </source>
</evidence>
<evidence type="ECO:0000256" key="7">
    <source>
        <dbReference type="RuleBase" id="RU367151"/>
    </source>
</evidence>
<dbReference type="Pfam" id="PF03441">
    <property type="entry name" value="FAD_binding_7"/>
    <property type="match status" value="1"/>
</dbReference>
<dbReference type="InterPro" id="IPR036134">
    <property type="entry name" value="Crypto/Photolyase_FAD-like_sf"/>
</dbReference>
<dbReference type="HOGENOM" id="CLU_010348_6_2_4"/>
<dbReference type="Gene3D" id="3.40.50.620">
    <property type="entry name" value="HUPs"/>
    <property type="match status" value="1"/>
</dbReference>
<dbReference type="InterPro" id="IPR002081">
    <property type="entry name" value="Cryptochrome/DNA_photolyase_1"/>
</dbReference>
<feature type="binding site" evidence="6">
    <location>
        <position position="218"/>
    </location>
    <ligand>
        <name>FAD</name>
        <dbReference type="ChEBI" id="CHEBI:57692"/>
    </ligand>
</feature>
<keyword evidence="3 6" id="KW-0285">Flavoprotein</keyword>
<evidence type="ECO:0000259" key="8">
    <source>
        <dbReference type="PROSITE" id="PS51645"/>
    </source>
</evidence>
<name>B6BVN5_9PROT</name>
<feature type="domain" description="Photolyase/cryptochrome alpha/beta" evidence="8">
    <location>
        <begin position="2"/>
        <end position="125"/>
    </location>
</feature>
<dbReference type="PRINTS" id="PR00147">
    <property type="entry name" value="DNAPHOTLYASE"/>
</dbReference>
<sequence>MSHNIFWFRNNLRIHDNYPLVQCIKDSTSISFVYIVNRHLRVLDGHENHKNKFLIDALNQLKINLSDLGHELYIIEGEPSDIFSSLAKQYQINKIYCEKIVSPYETDEELSITQTDVLSFWDSTLLNIDDLDFDVIDLPDTFTTFRKKVELKPITATLYEGLTLPKPANLSNINSYQLPNFDIKYRGSVDFLNHYTICENGAQKYVKDYFSDKKALEYKQTRNELMGNDFSTKFSVWLAHGLISARQIFTSLKNYEESNGANESTYWILFELLWRDYFRLLHFKYNRKLYFQFGLKNKEINETSQDNISNLEEANTESSFINAGIRELQNSGFLSNRMRQILASFIIFEMKIDWRIGADFFQKYLIDFDIYSNQGNWIYIAGYGTDPRGGRRFNVEKQKNTYDIDNQYEMCWNENN</sequence>
<evidence type="ECO:0000256" key="6">
    <source>
        <dbReference type="PIRSR" id="PIRSR602081-1"/>
    </source>
</evidence>
<proteinExistence type="inferred from homology"/>
<dbReference type="NCBIfam" id="TIGR02765">
    <property type="entry name" value="crypto_DASH"/>
    <property type="match status" value="1"/>
</dbReference>
<dbReference type="InterPro" id="IPR036155">
    <property type="entry name" value="Crypto/Photolyase_N_sf"/>
</dbReference>
<comment type="function">
    <text evidence="7">May have a photoreceptor function.</text>
</comment>
<accession>B6BVN5</accession>
<dbReference type="Gene3D" id="1.10.579.10">
    <property type="entry name" value="DNA Cyclobutane Dipyrimidine Photolyase, subunit A, domain 3"/>
    <property type="match status" value="1"/>
</dbReference>
<comment type="similarity">
    <text evidence="1 7">Belongs to the DNA photolyase class-1 family.</text>
</comment>
<dbReference type="STRING" id="314607.KB13_907"/>
<dbReference type="InterPro" id="IPR005101">
    <property type="entry name" value="Cryptochr/Photolyase_FAD-bd"/>
</dbReference>
<keyword evidence="10" id="KW-1185">Reference proteome</keyword>
<keyword evidence="5 7" id="KW-0157">Chromophore</keyword>
<dbReference type="eggNOG" id="COG0415">
    <property type="taxonomic scope" value="Bacteria"/>
</dbReference>
<dbReference type="Pfam" id="PF00875">
    <property type="entry name" value="DNA_photolyase"/>
    <property type="match status" value="1"/>
</dbReference>
<dbReference type="Proteomes" id="UP000004188">
    <property type="component" value="Unassembled WGS sequence"/>
</dbReference>
<dbReference type="PANTHER" id="PTHR11455">
    <property type="entry name" value="CRYPTOCHROME"/>
    <property type="match status" value="1"/>
</dbReference>
<evidence type="ECO:0000256" key="5">
    <source>
        <dbReference type="ARBA" id="ARBA00022991"/>
    </source>
</evidence>
<evidence type="ECO:0000313" key="10">
    <source>
        <dbReference type="Proteomes" id="UP000004188"/>
    </source>
</evidence>
<evidence type="ECO:0000256" key="2">
    <source>
        <dbReference type="ARBA" id="ARBA00017881"/>
    </source>
</evidence>